<dbReference type="EMBL" id="AC006371">
    <property type="protein sequence ID" value="AAD54510.1"/>
    <property type="molecule type" value="Genomic_DNA"/>
</dbReference>
<sequence>MVPEVPGAVLTLCLWLEASEGCLAAGPGAAAAQLLDESLSAGSVLRARCASRCLSLPIIRISAFFQHFQNSGSLLWCQNHK</sequence>
<proteinExistence type="predicted"/>
<evidence type="ECO:0000259" key="2">
    <source>
        <dbReference type="Pfam" id="PF17869"/>
    </source>
</evidence>
<dbReference type="AlphaFoldDB" id="Q9UDP4"/>
<feature type="domain" description="Anosmin-1 cysteine rich" evidence="2">
    <location>
        <begin position="45"/>
        <end position="81"/>
    </location>
</feature>
<organism evidence="3">
    <name type="scientific">Homo sapiens</name>
    <name type="common">Human</name>
    <dbReference type="NCBI Taxonomy" id="9606"/>
    <lineage>
        <taxon>Eukaryota</taxon>
        <taxon>Metazoa</taxon>
        <taxon>Chordata</taxon>
        <taxon>Craniata</taxon>
        <taxon>Vertebrata</taxon>
        <taxon>Euteleostomi</taxon>
        <taxon>Mammalia</taxon>
        <taxon>Eutheria</taxon>
        <taxon>Euarchontoglires</taxon>
        <taxon>Primates</taxon>
        <taxon>Haplorrhini</taxon>
        <taxon>Catarrhini</taxon>
        <taxon>Hominidae</taxon>
        <taxon>Homo</taxon>
    </lineage>
</organism>
<reference evidence="3" key="4">
    <citation type="submission" date="1999-12" db="EMBL/GenBank/DDBJ databases">
        <authorList>
            <person name="Waterston R."/>
        </authorList>
    </citation>
    <scope>NUCLEOTIDE SEQUENCE</scope>
</reference>
<feature type="chain" id="PRO_5004334097" evidence="1">
    <location>
        <begin position="25"/>
        <end position="81"/>
    </location>
</feature>
<dbReference type="InterPro" id="IPR040957">
    <property type="entry name" value="Anosmin-1_Cys_box"/>
</dbReference>
<gene>
    <name evidence="3" type="primary">WUGSC:H_NH0304C24.2</name>
</gene>
<feature type="signal peptide" evidence="1">
    <location>
        <begin position="1"/>
        <end position="24"/>
    </location>
</feature>
<reference evidence="3" key="2">
    <citation type="submission" date="1999-01" db="EMBL/GenBank/DDBJ databases">
        <title>The sequence of Homo sapiens BAC clone RP11-304C24.</title>
        <authorList>
            <person name="Du H."/>
            <person name="Wohldman P."/>
            <person name="Le T."/>
        </authorList>
    </citation>
    <scope>NUCLEOTIDE SEQUENCE</scope>
</reference>
<evidence type="ECO:0000313" key="3">
    <source>
        <dbReference type="EMBL" id="AAD54510.1"/>
    </source>
</evidence>
<evidence type="ECO:0000256" key="1">
    <source>
        <dbReference type="SAM" id="SignalP"/>
    </source>
</evidence>
<reference evidence="3" key="1">
    <citation type="journal article" date="1998" name="Genome Res.">
        <title>Toward a complete human genome sequence.</title>
        <authorList>
            <person name="Sulston J.E."/>
            <person name="Waterston R."/>
        </authorList>
    </citation>
    <scope>NUCLEOTIDE SEQUENCE</scope>
</reference>
<reference evidence="3" key="3">
    <citation type="submission" date="1999-08" db="EMBL/GenBank/DDBJ databases">
        <authorList>
            <person name="Waterston R.H."/>
        </authorList>
    </citation>
    <scope>NUCLEOTIDE SEQUENCE</scope>
</reference>
<accession>Q9UDP4</accession>
<protein>
    <submittedName>
        <fullName evidence="3">Similar to KALIG-1 [Homo sapiens]; similar to S17982 (PID:g106846)</fullName>
    </submittedName>
</protein>
<name>Q9UDP4_HUMAN</name>
<keyword evidence="1" id="KW-0732">Signal</keyword>
<dbReference type="Pfam" id="PF17869">
    <property type="entry name" value="Cys_box"/>
    <property type="match status" value="1"/>
</dbReference>